<dbReference type="AlphaFoldDB" id="A0A0G1QVD9"/>
<protein>
    <submittedName>
        <fullName evidence="2">Uncharacterized protein</fullName>
    </submittedName>
</protein>
<evidence type="ECO:0000256" key="1">
    <source>
        <dbReference type="SAM" id="MobiDB-lite"/>
    </source>
</evidence>
<reference evidence="2 3" key="1">
    <citation type="journal article" date="2015" name="Nature">
        <title>rRNA introns, odd ribosomes, and small enigmatic genomes across a large radiation of phyla.</title>
        <authorList>
            <person name="Brown C.T."/>
            <person name="Hug L.A."/>
            <person name="Thomas B.C."/>
            <person name="Sharon I."/>
            <person name="Castelle C.J."/>
            <person name="Singh A."/>
            <person name="Wilkins M.J."/>
            <person name="Williams K.H."/>
            <person name="Banfield J.F."/>
        </authorList>
    </citation>
    <scope>NUCLEOTIDE SEQUENCE [LARGE SCALE GENOMIC DNA]</scope>
</reference>
<dbReference type="Proteomes" id="UP000034107">
    <property type="component" value="Unassembled WGS sequence"/>
</dbReference>
<proteinExistence type="predicted"/>
<name>A0A0G1QVD9_9BACT</name>
<evidence type="ECO:0000313" key="3">
    <source>
        <dbReference type="Proteomes" id="UP000034107"/>
    </source>
</evidence>
<dbReference type="EMBL" id="LCLS01000012">
    <property type="protein sequence ID" value="KKU21768.1"/>
    <property type="molecule type" value="Genomic_DNA"/>
</dbReference>
<feature type="region of interest" description="Disordered" evidence="1">
    <location>
        <begin position="58"/>
        <end position="83"/>
    </location>
</feature>
<sequence length="102" mass="10715">MNKYKTILTVSLGALLLVALLASLYFRLSQSAVSGPVLEQGIPGGSKVLPMPSVTVLPSPEEPLSVQSESDDPGAISKDIDDTDFSVLDRTSAQIEAELTSP</sequence>
<organism evidence="2 3">
    <name type="scientific">Candidatus Nomurabacteria bacterium GW2011_GWA1_46_11</name>
    <dbReference type="NCBI Taxonomy" id="1618732"/>
    <lineage>
        <taxon>Bacteria</taxon>
        <taxon>Candidatus Nomuraibacteriota</taxon>
    </lineage>
</organism>
<comment type="caution">
    <text evidence="2">The sequence shown here is derived from an EMBL/GenBank/DDBJ whole genome shotgun (WGS) entry which is preliminary data.</text>
</comment>
<accession>A0A0G1QVD9</accession>
<evidence type="ECO:0000313" key="2">
    <source>
        <dbReference type="EMBL" id="KKU21768.1"/>
    </source>
</evidence>
<gene>
    <name evidence="2" type="ORF">UX31_C0012G0004</name>
</gene>